<sequence length="293" mass="32424">MQKNINIAAIERDTGLGKDTLRVWERRYGFPAPERDENGERVYAPSDLDKIRLVQRLMHQGHRPGKIMHLDIATLGAMLNLDTASNATNSTEIEIVRLLKTHQISEIHQYLRNLLIEQGLARFVTDSLSIMNTQVGDAWMQGQLAIFEEHAYSEQVQAILRATINQLSSALMPPKILLTTLPGEQHILGLLMAEAMLTLAGATCINLGAQIPVYEINAAMRAHQADVLCLSFNTAFPKNQCLQSLAELHQLLPAKATIWVGGQGVPKAKLSTGVQHIPTLSGLEPAVHNWRAR</sequence>
<dbReference type="Gene3D" id="1.10.1240.10">
    <property type="entry name" value="Methionine synthase domain"/>
    <property type="match status" value="1"/>
</dbReference>
<dbReference type="CDD" id="cd02065">
    <property type="entry name" value="B12-binding_like"/>
    <property type="match status" value="1"/>
</dbReference>
<dbReference type="RefSeq" id="WP_162084751.1">
    <property type="nucleotide sequence ID" value="NZ_AP021881.1"/>
</dbReference>
<dbReference type="SMART" id="SM00422">
    <property type="entry name" value="HTH_MERR"/>
    <property type="match status" value="1"/>
</dbReference>
<gene>
    <name evidence="3" type="ORF">SFSGTM_16130</name>
</gene>
<feature type="domain" description="HTH merR-type" evidence="1">
    <location>
        <begin position="12"/>
        <end position="61"/>
    </location>
</feature>
<evidence type="ECO:0000259" key="1">
    <source>
        <dbReference type="PROSITE" id="PS50937"/>
    </source>
</evidence>
<dbReference type="InterPro" id="IPR036724">
    <property type="entry name" value="Cobalamin-bd_sf"/>
</dbReference>
<dbReference type="GO" id="GO:0031419">
    <property type="term" value="F:cobalamin binding"/>
    <property type="evidence" value="ECO:0007669"/>
    <property type="project" value="InterPro"/>
</dbReference>
<accession>A0A809RH74</accession>
<dbReference type="Gene3D" id="1.10.1660.10">
    <property type="match status" value="1"/>
</dbReference>
<evidence type="ECO:0000313" key="3">
    <source>
        <dbReference type="EMBL" id="BBP00905.1"/>
    </source>
</evidence>
<evidence type="ECO:0000259" key="2">
    <source>
        <dbReference type="PROSITE" id="PS51332"/>
    </source>
</evidence>
<dbReference type="Pfam" id="PF02310">
    <property type="entry name" value="B12-binding"/>
    <property type="match status" value="1"/>
</dbReference>
<dbReference type="EMBL" id="AP021881">
    <property type="protein sequence ID" value="BBP00905.1"/>
    <property type="molecule type" value="Genomic_DNA"/>
</dbReference>
<dbReference type="GO" id="GO:0006355">
    <property type="term" value="P:regulation of DNA-templated transcription"/>
    <property type="evidence" value="ECO:0007669"/>
    <property type="project" value="InterPro"/>
</dbReference>
<dbReference type="GO" id="GO:0046872">
    <property type="term" value="F:metal ion binding"/>
    <property type="evidence" value="ECO:0007669"/>
    <property type="project" value="InterPro"/>
</dbReference>
<dbReference type="InterPro" id="IPR036594">
    <property type="entry name" value="Meth_synthase_dom"/>
</dbReference>
<dbReference type="AlphaFoldDB" id="A0A809RH74"/>
<organism evidence="3 4">
    <name type="scientific">Sulfuriferula nivalis</name>
    <dbReference type="NCBI Taxonomy" id="2675298"/>
    <lineage>
        <taxon>Bacteria</taxon>
        <taxon>Pseudomonadati</taxon>
        <taxon>Pseudomonadota</taxon>
        <taxon>Betaproteobacteria</taxon>
        <taxon>Nitrosomonadales</taxon>
        <taxon>Sulfuricellaceae</taxon>
        <taxon>Sulfuriferula</taxon>
    </lineage>
</organism>
<dbReference type="KEGG" id="sniv:SFSGTM_16130"/>
<dbReference type="Proteomes" id="UP000463939">
    <property type="component" value="Chromosome"/>
</dbReference>
<dbReference type="PROSITE" id="PS51332">
    <property type="entry name" value="B12_BINDING"/>
    <property type="match status" value="1"/>
</dbReference>
<dbReference type="InterPro" id="IPR009061">
    <property type="entry name" value="DNA-bd_dom_put_sf"/>
</dbReference>
<reference evidence="4" key="1">
    <citation type="submission" date="2019-11" db="EMBL/GenBank/DDBJ databases">
        <title>Isolation and characterization of a novel species in the genus Sulfuriferula.</title>
        <authorList>
            <person name="Mochizuki J."/>
            <person name="Kojima H."/>
            <person name="Fukui M."/>
        </authorList>
    </citation>
    <scope>NUCLEOTIDE SEQUENCE [LARGE SCALE GENOMIC DNA]</scope>
    <source>
        <strain evidence="4">SGTM</strain>
    </source>
</reference>
<dbReference type="InterPro" id="IPR000551">
    <property type="entry name" value="MerR-type_HTH_dom"/>
</dbReference>
<feature type="domain" description="B12-binding" evidence="2">
    <location>
        <begin position="173"/>
        <end position="293"/>
    </location>
</feature>
<dbReference type="SUPFAM" id="SSF52242">
    <property type="entry name" value="Cobalamin (vitamin B12)-binding domain"/>
    <property type="match status" value="1"/>
</dbReference>
<dbReference type="SUPFAM" id="SSF46955">
    <property type="entry name" value="Putative DNA-binding domain"/>
    <property type="match status" value="1"/>
</dbReference>
<protein>
    <submittedName>
        <fullName evidence="3">MerR family transcriptional regulator</fullName>
    </submittedName>
</protein>
<dbReference type="PROSITE" id="PS50937">
    <property type="entry name" value="HTH_MERR_2"/>
    <property type="match status" value="1"/>
</dbReference>
<dbReference type="InterPro" id="IPR006158">
    <property type="entry name" value="Cobalamin-bd"/>
</dbReference>
<keyword evidence="4" id="KW-1185">Reference proteome</keyword>
<dbReference type="Pfam" id="PF13411">
    <property type="entry name" value="MerR_1"/>
    <property type="match status" value="1"/>
</dbReference>
<dbReference type="GO" id="GO:0003677">
    <property type="term" value="F:DNA binding"/>
    <property type="evidence" value="ECO:0007669"/>
    <property type="project" value="InterPro"/>
</dbReference>
<proteinExistence type="predicted"/>
<evidence type="ECO:0000313" key="4">
    <source>
        <dbReference type="Proteomes" id="UP000463939"/>
    </source>
</evidence>
<dbReference type="CDD" id="cd01104">
    <property type="entry name" value="HTH_MlrA-CarA"/>
    <property type="match status" value="1"/>
</dbReference>
<name>A0A809RH74_9PROT</name>
<dbReference type="Gene3D" id="3.40.50.280">
    <property type="entry name" value="Cobalamin-binding domain"/>
    <property type="match status" value="1"/>
</dbReference>